<protein>
    <submittedName>
        <fullName evidence="1">Uncharacterized protein</fullName>
    </submittedName>
</protein>
<dbReference type="EMBL" id="JAPHNI010000321">
    <property type="protein sequence ID" value="KAJ8112484.1"/>
    <property type="molecule type" value="Genomic_DNA"/>
</dbReference>
<evidence type="ECO:0000313" key="2">
    <source>
        <dbReference type="Proteomes" id="UP001153331"/>
    </source>
</evidence>
<sequence>MEMDVSWQVGAAVLATIMFLAPSSSVAVAPGDQATLGLNLATGPREVRLGIQQWHTATVAVMSLRQSSTSATVV</sequence>
<reference evidence="1" key="1">
    <citation type="submission" date="2022-11" db="EMBL/GenBank/DDBJ databases">
        <title>Genome Sequence of Boeremia exigua.</title>
        <authorList>
            <person name="Buettner E."/>
        </authorList>
    </citation>
    <scope>NUCLEOTIDE SEQUENCE</scope>
    <source>
        <strain evidence="1">CU02</strain>
    </source>
</reference>
<accession>A0ACC2IBF9</accession>
<dbReference type="Proteomes" id="UP001153331">
    <property type="component" value="Unassembled WGS sequence"/>
</dbReference>
<gene>
    <name evidence="1" type="ORF">OPT61_g5162</name>
</gene>
<comment type="caution">
    <text evidence="1">The sequence shown here is derived from an EMBL/GenBank/DDBJ whole genome shotgun (WGS) entry which is preliminary data.</text>
</comment>
<keyword evidence="2" id="KW-1185">Reference proteome</keyword>
<organism evidence="1 2">
    <name type="scientific">Boeremia exigua</name>
    <dbReference type="NCBI Taxonomy" id="749465"/>
    <lineage>
        <taxon>Eukaryota</taxon>
        <taxon>Fungi</taxon>
        <taxon>Dikarya</taxon>
        <taxon>Ascomycota</taxon>
        <taxon>Pezizomycotina</taxon>
        <taxon>Dothideomycetes</taxon>
        <taxon>Pleosporomycetidae</taxon>
        <taxon>Pleosporales</taxon>
        <taxon>Pleosporineae</taxon>
        <taxon>Didymellaceae</taxon>
        <taxon>Boeremia</taxon>
    </lineage>
</organism>
<evidence type="ECO:0000313" key="1">
    <source>
        <dbReference type="EMBL" id="KAJ8112484.1"/>
    </source>
</evidence>
<proteinExistence type="predicted"/>
<name>A0ACC2IBF9_9PLEO</name>